<evidence type="ECO:0000256" key="1">
    <source>
        <dbReference type="ARBA" id="ARBA00023015"/>
    </source>
</evidence>
<keyword evidence="2" id="KW-0238">DNA-binding</keyword>
<dbReference type="InterPro" id="IPR009057">
    <property type="entry name" value="Homeodomain-like_sf"/>
</dbReference>
<dbReference type="PANTHER" id="PTHR46796:SF2">
    <property type="entry name" value="TRANSCRIPTIONAL REGULATORY PROTEIN"/>
    <property type="match status" value="1"/>
</dbReference>
<dbReference type="Proteomes" id="UP000075787">
    <property type="component" value="Unassembled WGS sequence"/>
</dbReference>
<dbReference type="InterPro" id="IPR037923">
    <property type="entry name" value="HTH-like"/>
</dbReference>
<evidence type="ECO:0000256" key="2">
    <source>
        <dbReference type="ARBA" id="ARBA00023125"/>
    </source>
</evidence>
<evidence type="ECO:0000259" key="4">
    <source>
        <dbReference type="PROSITE" id="PS01124"/>
    </source>
</evidence>
<keyword evidence="3" id="KW-0804">Transcription</keyword>
<sequence length="287" mass="30737">MARYDPDNHAVFSLDRQIAGLGLLTAAFGTLVFAPHVHEEMVIAVTQAGAGRCVTRGTASVGTPQTVMVFNPGEPHQGGVTGDAPWCYRSFYLGPDLLTTLGDETFGRRITLPWFREAVVNDPDLARSMLAAHRAIDGGAGRLMRETLLLEALALLFRRHGAPAPHLPVPGREGRPVQRVAAALRDDPAADWSVATLAALAGMSPFHFCRAFRKETGLAPHAFLTQARLDLARRHLAAGMAPAEVAAATGFCDQSHLTRQFKRCYGITPGLWAAAVAGARSANTEAR</sequence>
<dbReference type="Pfam" id="PF02311">
    <property type="entry name" value="AraC_binding"/>
    <property type="match status" value="1"/>
</dbReference>
<evidence type="ECO:0000313" key="5">
    <source>
        <dbReference type="EMBL" id="KYO50366.1"/>
    </source>
</evidence>
<dbReference type="OrthoDB" id="9809338at2"/>
<keyword evidence="1" id="KW-0805">Transcription regulation</keyword>
<name>A0A162K2Q2_9PROT</name>
<dbReference type="Gene3D" id="1.10.10.60">
    <property type="entry name" value="Homeodomain-like"/>
    <property type="match status" value="2"/>
</dbReference>
<gene>
    <name evidence="5" type="ORF">AUP44_13225</name>
</gene>
<dbReference type="SUPFAM" id="SSF46689">
    <property type="entry name" value="Homeodomain-like"/>
    <property type="match status" value="2"/>
</dbReference>
<dbReference type="InterPro" id="IPR003313">
    <property type="entry name" value="AraC-bd"/>
</dbReference>
<feature type="domain" description="HTH araC/xylS-type" evidence="4">
    <location>
        <begin position="178"/>
        <end position="275"/>
    </location>
</feature>
<dbReference type="PANTHER" id="PTHR46796">
    <property type="entry name" value="HTH-TYPE TRANSCRIPTIONAL ACTIVATOR RHAS-RELATED"/>
    <property type="match status" value="1"/>
</dbReference>
<dbReference type="AlphaFoldDB" id="A0A162K2Q2"/>
<dbReference type="PROSITE" id="PS01124">
    <property type="entry name" value="HTH_ARAC_FAMILY_2"/>
    <property type="match status" value="1"/>
</dbReference>
<dbReference type="GO" id="GO:0003700">
    <property type="term" value="F:DNA-binding transcription factor activity"/>
    <property type="evidence" value="ECO:0007669"/>
    <property type="project" value="InterPro"/>
</dbReference>
<dbReference type="OMA" id="GMTPYAW"/>
<dbReference type="GO" id="GO:0043565">
    <property type="term" value="F:sequence-specific DNA binding"/>
    <property type="evidence" value="ECO:0007669"/>
    <property type="project" value="InterPro"/>
</dbReference>
<evidence type="ECO:0000313" key="6">
    <source>
        <dbReference type="Proteomes" id="UP000075787"/>
    </source>
</evidence>
<dbReference type="SUPFAM" id="SSF51215">
    <property type="entry name" value="Regulatory protein AraC"/>
    <property type="match status" value="1"/>
</dbReference>
<dbReference type="EMBL" id="LPZR01000200">
    <property type="protein sequence ID" value="KYO50366.1"/>
    <property type="molecule type" value="Genomic_DNA"/>
</dbReference>
<dbReference type="GeneID" id="97242766"/>
<accession>A0A162K2Q2</accession>
<proteinExistence type="predicted"/>
<evidence type="ECO:0000256" key="3">
    <source>
        <dbReference type="ARBA" id="ARBA00023163"/>
    </source>
</evidence>
<dbReference type="InterPro" id="IPR050204">
    <property type="entry name" value="AraC_XylS_family_regulators"/>
</dbReference>
<comment type="caution">
    <text evidence="5">The sequence shown here is derived from an EMBL/GenBank/DDBJ whole genome shotgun (WGS) entry which is preliminary data.</text>
</comment>
<organism evidence="5 6">
    <name type="scientific">Tistrella mobilis</name>
    <dbReference type="NCBI Taxonomy" id="171437"/>
    <lineage>
        <taxon>Bacteria</taxon>
        <taxon>Pseudomonadati</taxon>
        <taxon>Pseudomonadota</taxon>
        <taxon>Alphaproteobacteria</taxon>
        <taxon>Geminicoccales</taxon>
        <taxon>Geminicoccaceae</taxon>
        <taxon>Tistrella</taxon>
    </lineage>
</organism>
<dbReference type="SMART" id="SM00342">
    <property type="entry name" value="HTH_ARAC"/>
    <property type="match status" value="1"/>
</dbReference>
<dbReference type="Pfam" id="PF12833">
    <property type="entry name" value="HTH_18"/>
    <property type="match status" value="1"/>
</dbReference>
<dbReference type="InterPro" id="IPR018060">
    <property type="entry name" value="HTH_AraC"/>
</dbReference>
<dbReference type="RefSeq" id="WP_014744336.1">
    <property type="nucleotide sequence ID" value="NZ_CP121045.1"/>
</dbReference>
<protein>
    <recommendedName>
        <fullName evidence="4">HTH araC/xylS-type domain-containing protein</fullName>
    </recommendedName>
</protein>
<reference evidence="5 6" key="1">
    <citation type="submission" date="2015-12" db="EMBL/GenBank/DDBJ databases">
        <title>Genome sequence of Tistrella mobilis MCCC 1A02139.</title>
        <authorList>
            <person name="Lu L."/>
            <person name="Lai Q."/>
            <person name="Shao Z."/>
            <person name="Qian P."/>
        </authorList>
    </citation>
    <scope>NUCLEOTIDE SEQUENCE [LARGE SCALE GENOMIC DNA]</scope>
    <source>
        <strain evidence="5 6">MCCC 1A02139</strain>
    </source>
</reference>